<gene>
    <name evidence="1" type="ORF">MarFTMF_155</name>
</gene>
<dbReference type="Gene3D" id="3.10.20.90">
    <property type="entry name" value="Phosphatidylinositol 3-kinase Catalytic Subunit, Chain A, domain 1"/>
    <property type="match status" value="1"/>
</dbReference>
<name>A0AA96ES02_9VIRU</name>
<dbReference type="EMBL" id="OR343188">
    <property type="protein sequence ID" value="WNL49671.1"/>
    <property type="molecule type" value="Genomic_DNA"/>
</dbReference>
<reference evidence="1" key="1">
    <citation type="submission" date="2023-07" db="EMBL/GenBank/DDBJ databases">
        <authorList>
            <person name="Xia Y."/>
        </authorList>
    </citation>
    <scope>NUCLEOTIDE SEQUENCE</scope>
    <source>
        <strain evidence="1">F</strain>
    </source>
</reference>
<dbReference type="SUPFAM" id="SSF54236">
    <property type="entry name" value="Ubiquitin-like"/>
    <property type="match status" value="1"/>
</dbReference>
<organism evidence="1">
    <name type="scientific">Marseillevirus sp</name>
    <dbReference type="NCBI Taxonomy" id="2809551"/>
    <lineage>
        <taxon>Viruses</taxon>
        <taxon>Varidnaviria</taxon>
        <taxon>Bamfordvirae</taxon>
        <taxon>Nucleocytoviricota</taxon>
        <taxon>Megaviricetes</taxon>
        <taxon>Pimascovirales</taxon>
        <taxon>Pimascovirales incertae sedis</taxon>
        <taxon>Marseilleviridae</taxon>
        <taxon>Marseillevirus</taxon>
    </lineage>
</organism>
<evidence type="ECO:0000313" key="1">
    <source>
        <dbReference type="EMBL" id="WNL49671.1"/>
    </source>
</evidence>
<accession>A0AA96ES02</accession>
<dbReference type="InterPro" id="IPR029071">
    <property type="entry name" value="Ubiquitin-like_domsf"/>
</dbReference>
<protein>
    <submittedName>
        <fullName evidence="1">Ubiquitin-like protein</fullName>
    </submittedName>
</protein>
<sequence>MLQRQEADKIRDFLSRKFPDRMALIFFPLRGNSYLRKEKFIIHKNTSFAHTMAEVRKYCPEGRTLFVVSELKRSPLLMTKNIGELAKDHSKDENILCLLYSEESTFG</sequence>
<proteinExistence type="predicted"/>